<evidence type="ECO:0000313" key="14">
    <source>
        <dbReference type="EMBL" id="OMG84825.1"/>
    </source>
</evidence>
<evidence type="ECO:0000256" key="7">
    <source>
        <dbReference type="ARBA" id="ARBA00022857"/>
    </source>
</evidence>
<evidence type="ECO:0000256" key="4">
    <source>
        <dbReference type="ARBA" id="ARBA00013014"/>
    </source>
</evidence>
<comment type="caution">
    <text evidence="14">The sequence shown here is derived from an EMBL/GenBank/DDBJ whole genome shotgun (WGS) entry which is preliminary data.</text>
</comment>
<dbReference type="InterPro" id="IPR036291">
    <property type="entry name" value="NAD(P)-bd_dom_sf"/>
</dbReference>
<comment type="function">
    <text evidence="1 11">Catalyzes the NADPH-dependent reduction of ketopantoate into pantoic acid.</text>
</comment>
<evidence type="ECO:0000256" key="3">
    <source>
        <dbReference type="ARBA" id="ARBA00007870"/>
    </source>
</evidence>
<evidence type="ECO:0000256" key="8">
    <source>
        <dbReference type="ARBA" id="ARBA00023002"/>
    </source>
</evidence>
<dbReference type="GO" id="GO:0015940">
    <property type="term" value="P:pantothenate biosynthetic process"/>
    <property type="evidence" value="ECO:0007669"/>
    <property type="project" value="UniProtKB-UniPathway"/>
</dbReference>
<evidence type="ECO:0000259" key="13">
    <source>
        <dbReference type="Pfam" id="PF08546"/>
    </source>
</evidence>
<accession>A0A1R1JS37</accession>
<dbReference type="FunFam" id="1.10.1040.10:FF:000017">
    <property type="entry name" value="2-dehydropantoate 2-reductase"/>
    <property type="match status" value="1"/>
</dbReference>
<evidence type="ECO:0000256" key="6">
    <source>
        <dbReference type="ARBA" id="ARBA00022655"/>
    </source>
</evidence>
<evidence type="ECO:0000313" key="15">
    <source>
        <dbReference type="Proteomes" id="UP000187251"/>
    </source>
</evidence>
<dbReference type="InterPro" id="IPR013328">
    <property type="entry name" value="6PGD_dom2"/>
</dbReference>
<dbReference type="Proteomes" id="UP000187251">
    <property type="component" value="Unassembled WGS sequence"/>
</dbReference>
<dbReference type="AlphaFoldDB" id="A0A1R1JS37"/>
<evidence type="ECO:0000256" key="2">
    <source>
        <dbReference type="ARBA" id="ARBA00004994"/>
    </source>
</evidence>
<feature type="domain" description="Ketopantoate reductase N-terminal" evidence="12">
    <location>
        <begin position="3"/>
        <end position="152"/>
    </location>
</feature>
<dbReference type="Pfam" id="PF02558">
    <property type="entry name" value="ApbA"/>
    <property type="match status" value="1"/>
</dbReference>
<proteinExistence type="inferred from homology"/>
<evidence type="ECO:0000256" key="9">
    <source>
        <dbReference type="ARBA" id="ARBA00032024"/>
    </source>
</evidence>
<dbReference type="OrthoDB" id="8555723at2"/>
<keyword evidence="7 11" id="KW-0521">NADP</keyword>
<dbReference type="PANTHER" id="PTHR21708:SF26">
    <property type="entry name" value="2-DEHYDROPANTOATE 2-REDUCTASE"/>
    <property type="match status" value="1"/>
</dbReference>
<dbReference type="FunFam" id="3.40.50.720:FF:000307">
    <property type="entry name" value="2-dehydropantoate 2-reductase"/>
    <property type="match status" value="1"/>
</dbReference>
<dbReference type="NCBIfam" id="TIGR00745">
    <property type="entry name" value="apbA_panE"/>
    <property type="match status" value="1"/>
</dbReference>
<dbReference type="EMBL" id="MJMN01000018">
    <property type="protein sequence ID" value="OMG84825.1"/>
    <property type="molecule type" value="Genomic_DNA"/>
</dbReference>
<dbReference type="RefSeq" id="WP_043156059.1">
    <property type="nucleotide sequence ID" value="NZ_MJMN01000018.1"/>
</dbReference>
<dbReference type="InterPro" id="IPR051402">
    <property type="entry name" value="KPR-Related"/>
</dbReference>
<evidence type="ECO:0000256" key="10">
    <source>
        <dbReference type="ARBA" id="ARBA00048793"/>
    </source>
</evidence>
<dbReference type="SUPFAM" id="SSF51735">
    <property type="entry name" value="NAD(P)-binding Rossmann-fold domains"/>
    <property type="match status" value="1"/>
</dbReference>
<comment type="similarity">
    <text evidence="3 11">Belongs to the ketopantoate reductase family.</text>
</comment>
<feature type="domain" description="Ketopantoate reductase C-terminal" evidence="13">
    <location>
        <begin position="178"/>
        <end position="299"/>
    </location>
</feature>
<name>A0A1R1JS37_ALCXX</name>
<evidence type="ECO:0000256" key="11">
    <source>
        <dbReference type="RuleBase" id="RU362068"/>
    </source>
</evidence>
<dbReference type="GO" id="GO:0008677">
    <property type="term" value="F:2-dehydropantoate 2-reductase activity"/>
    <property type="evidence" value="ECO:0007669"/>
    <property type="project" value="UniProtKB-EC"/>
</dbReference>
<dbReference type="EC" id="1.1.1.169" evidence="4 11"/>
<evidence type="ECO:0000259" key="12">
    <source>
        <dbReference type="Pfam" id="PF02558"/>
    </source>
</evidence>
<dbReference type="InterPro" id="IPR003710">
    <property type="entry name" value="ApbA"/>
</dbReference>
<dbReference type="PANTHER" id="PTHR21708">
    <property type="entry name" value="PROBABLE 2-DEHYDROPANTOATE 2-REDUCTASE"/>
    <property type="match status" value="1"/>
</dbReference>
<evidence type="ECO:0000256" key="5">
    <source>
        <dbReference type="ARBA" id="ARBA00019465"/>
    </source>
</evidence>
<comment type="catalytic activity">
    <reaction evidence="10 11">
        <text>(R)-pantoate + NADP(+) = 2-dehydropantoate + NADPH + H(+)</text>
        <dbReference type="Rhea" id="RHEA:16233"/>
        <dbReference type="ChEBI" id="CHEBI:11561"/>
        <dbReference type="ChEBI" id="CHEBI:15378"/>
        <dbReference type="ChEBI" id="CHEBI:15980"/>
        <dbReference type="ChEBI" id="CHEBI:57783"/>
        <dbReference type="ChEBI" id="CHEBI:58349"/>
        <dbReference type="EC" id="1.1.1.169"/>
    </reaction>
</comment>
<dbReference type="UniPathway" id="UPA00028">
    <property type="reaction ID" value="UER00004"/>
</dbReference>
<dbReference type="Gene3D" id="3.40.50.720">
    <property type="entry name" value="NAD(P)-binding Rossmann-like Domain"/>
    <property type="match status" value="1"/>
</dbReference>
<reference evidence="14 15" key="1">
    <citation type="submission" date="2016-09" db="EMBL/GenBank/DDBJ databases">
        <title>Phylogenomics of Achromobacter.</title>
        <authorList>
            <person name="Jeukens J."/>
            <person name="Freschi L."/>
            <person name="Vincent A.T."/>
            <person name="Emond-Rheault J.-G."/>
            <person name="Kukavica-Ibrulj I."/>
            <person name="Charette S.J."/>
            <person name="Levesque R.C."/>
        </authorList>
    </citation>
    <scope>NUCLEOTIDE SEQUENCE [LARGE SCALE GENOMIC DNA]</scope>
    <source>
        <strain evidence="14 15">AUS488</strain>
    </source>
</reference>
<dbReference type="Gene3D" id="1.10.1040.10">
    <property type="entry name" value="N-(1-d-carboxylethyl)-l-norvaline Dehydrogenase, domain 2"/>
    <property type="match status" value="1"/>
</dbReference>
<dbReference type="InterPro" id="IPR013752">
    <property type="entry name" value="KPA_reductase"/>
</dbReference>
<organism evidence="14 15">
    <name type="scientific">Alcaligenes xylosoxydans xylosoxydans</name>
    <name type="common">Achromobacter xylosoxidans</name>
    <dbReference type="NCBI Taxonomy" id="85698"/>
    <lineage>
        <taxon>Bacteria</taxon>
        <taxon>Pseudomonadati</taxon>
        <taxon>Pseudomonadota</taxon>
        <taxon>Betaproteobacteria</taxon>
        <taxon>Burkholderiales</taxon>
        <taxon>Alcaligenaceae</taxon>
        <taxon>Achromobacter</taxon>
    </lineage>
</organism>
<gene>
    <name evidence="14" type="ORF">BIZ92_28440</name>
</gene>
<keyword evidence="6 11" id="KW-0566">Pantothenate biosynthesis</keyword>
<evidence type="ECO:0000256" key="1">
    <source>
        <dbReference type="ARBA" id="ARBA00002919"/>
    </source>
</evidence>
<dbReference type="InterPro" id="IPR008927">
    <property type="entry name" value="6-PGluconate_DH-like_C_sf"/>
</dbReference>
<dbReference type="InterPro" id="IPR013332">
    <property type="entry name" value="KPR_N"/>
</dbReference>
<keyword evidence="8 11" id="KW-0560">Oxidoreductase</keyword>
<sequence>MKIAIMGTGGVGGYFGAKLALGGNDVSFIARGAHLAAIKSQGLIVRSPLGDMHVPTPRATDTPSNVGPVDVVLFGVKLWDTETAAEAIKPLIGPETMVISFQNGVVKDELLRATLGEKPVAGGVCYIAATIEAPGVIGHANNLQKLVFGEYSGHRSARIERFHQACIQSGIDAEISDDIARVIWEKFVFLVGLSATTASTRCPIGVVRGNPASRRLLEGIMQEVVEVGRAEGVNLATDFAQDRLRFCDQLPADMTASMLRDLERGNRLEAQWLSGDVSSRGQRLGVPTPRNSVVCEILAVHADGAQRHE</sequence>
<dbReference type="SUPFAM" id="SSF48179">
    <property type="entry name" value="6-phosphogluconate dehydrogenase C-terminal domain-like"/>
    <property type="match status" value="1"/>
</dbReference>
<protein>
    <recommendedName>
        <fullName evidence="5 11">2-dehydropantoate 2-reductase</fullName>
        <ecNumber evidence="4 11">1.1.1.169</ecNumber>
    </recommendedName>
    <alternativeName>
        <fullName evidence="9 11">Ketopantoate reductase</fullName>
    </alternativeName>
</protein>
<comment type="pathway">
    <text evidence="2 11">Cofactor biosynthesis; (R)-pantothenate biosynthesis; (R)-pantoate from 3-methyl-2-oxobutanoate: step 2/2.</text>
</comment>
<dbReference type="GO" id="GO:0005737">
    <property type="term" value="C:cytoplasm"/>
    <property type="evidence" value="ECO:0007669"/>
    <property type="project" value="TreeGrafter"/>
</dbReference>
<dbReference type="Pfam" id="PF08546">
    <property type="entry name" value="ApbA_C"/>
    <property type="match status" value="1"/>
</dbReference>